<keyword evidence="5" id="KW-1185">Reference proteome</keyword>
<dbReference type="SMART" id="SM00448">
    <property type="entry name" value="REC"/>
    <property type="match status" value="1"/>
</dbReference>
<feature type="modified residue" description="4-aspartylphosphate" evidence="2">
    <location>
        <position position="209"/>
    </location>
</feature>
<dbReference type="PANTHER" id="PTHR44591">
    <property type="entry name" value="STRESS RESPONSE REGULATOR PROTEIN 1"/>
    <property type="match status" value="1"/>
</dbReference>
<dbReference type="GO" id="GO:0000160">
    <property type="term" value="P:phosphorelay signal transduction system"/>
    <property type="evidence" value="ECO:0007669"/>
    <property type="project" value="InterPro"/>
</dbReference>
<dbReference type="SUPFAM" id="SSF52172">
    <property type="entry name" value="CheY-like"/>
    <property type="match status" value="1"/>
</dbReference>
<dbReference type="InterPro" id="IPR001789">
    <property type="entry name" value="Sig_transdc_resp-reg_receiver"/>
</dbReference>
<dbReference type="CDD" id="cd17574">
    <property type="entry name" value="REC_OmpR"/>
    <property type="match status" value="1"/>
</dbReference>
<evidence type="ECO:0000313" key="5">
    <source>
        <dbReference type="Proteomes" id="UP000316921"/>
    </source>
</evidence>
<evidence type="ECO:0000256" key="1">
    <source>
        <dbReference type="ARBA" id="ARBA00022553"/>
    </source>
</evidence>
<sequence length="279" mass="31574">MRLEDLTPDHLRLALDLYRELAWPDGGGGPRLDTAPIERASTVTEALEAFERGDPGDDPDSRRFTLRLGNQRYPFMKFVLQEHLVANEFFLSVDTHDNLDVGPEAPDFDAWEELKRFNRALKDRIEDAWDQAGLPTHHDLLKLLKRVSKRECEEHKRRLILIADDEEMVAEGIRRLLAARGYDAEVVHDGRSALERLQREPRPDLLLLDVEMPGMDGKETLRRLRADPNLTGIPVLMATAAAIDLAQLQEVAGLLHKPYPRQVLFAILANLLGSDDPGS</sequence>
<accession>A0A518BLR6</accession>
<organism evidence="4 5">
    <name type="scientific">Engelhardtia mirabilis</name>
    <dbReference type="NCBI Taxonomy" id="2528011"/>
    <lineage>
        <taxon>Bacteria</taxon>
        <taxon>Pseudomonadati</taxon>
        <taxon>Planctomycetota</taxon>
        <taxon>Planctomycetia</taxon>
        <taxon>Planctomycetia incertae sedis</taxon>
        <taxon>Engelhardtia</taxon>
    </lineage>
</organism>
<evidence type="ECO:0000256" key="2">
    <source>
        <dbReference type="PROSITE-ProRule" id="PRU00169"/>
    </source>
</evidence>
<dbReference type="Gene3D" id="3.40.50.2300">
    <property type="match status" value="1"/>
</dbReference>
<dbReference type="InterPro" id="IPR050595">
    <property type="entry name" value="Bact_response_regulator"/>
</dbReference>
<proteinExistence type="predicted"/>
<dbReference type="GO" id="GO:0003677">
    <property type="term" value="F:DNA binding"/>
    <property type="evidence" value="ECO:0007669"/>
    <property type="project" value="UniProtKB-KW"/>
</dbReference>
<dbReference type="EMBL" id="CP036287">
    <property type="protein sequence ID" value="QDU67910.1"/>
    <property type="molecule type" value="Genomic_DNA"/>
</dbReference>
<evidence type="ECO:0000313" key="4">
    <source>
        <dbReference type="EMBL" id="QDU67910.1"/>
    </source>
</evidence>
<dbReference type="PANTHER" id="PTHR44591:SF3">
    <property type="entry name" value="RESPONSE REGULATORY DOMAIN-CONTAINING PROTEIN"/>
    <property type="match status" value="1"/>
</dbReference>
<keyword evidence="4" id="KW-0238">DNA-binding</keyword>
<feature type="domain" description="Response regulatory" evidence="3">
    <location>
        <begin position="159"/>
        <end position="272"/>
    </location>
</feature>
<dbReference type="RefSeq" id="WP_145066484.1">
    <property type="nucleotide sequence ID" value="NZ_CP036287.1"/>
</dbReference>
<dbReference type="Proteomes" id="UP000316921">
    <property type="component" value="Chromosome"/>
</dbReference>
<dbReference type="KEGG" id="pbap:Pla133_29990"/>
<gene>
    <name evidence="4" type="primary">mtrA</name>
    <name evidence="4" type="ORF">Pla133_29990</name>
</gene>
<dbReference type="AlphaFoldDB" id="A0A518BLR6"/>
<dbReference type="InterPro" id="IPR011006">
    <property type="entry name" value="CheY-like_superfamily"/>
</dbReference>
<name>A0A518BLR6_9BACT</name>
<protein>
    <submittedName>
        <fullName evidence="4">DNA-binding response regulator MtrA</fullName>
    </submittedName>
</protein>
<dbReference type="Pfam" id="PF00072">
    <property type="entry name" value="Response_reg"/>
    <property type="match status" value="1"/>
</dbReference>
<dbReference type="PROSITE" id="PS50110">
    <property type="entry name" value="RESPONSE_REGULATORY"/>
    <property type="match status" value="1"/>
</dbReference>
<reference evidence="4 5" key="1">
    <citation type="submission" date="2019-02" db="EMBL/GenBank/DDBJ databases">
        <title>Deep-cultivation of Planctomycetes and their phenomic and genomic characterization uncovers novel biology.</title>
        <authorList>
            <person name="Wiegand S."/>
            <person name="Jogler M."/>
            <person name="Boedeker C."/>
            <person name="Pinto D."/>
            <person name="Vollmers J."/>
            <person name="Rivas-Marin E."/>
            <person name="Kohn T."/>
            <person name="Peeters S.H."/>
            <person name="Heuer A."/>
            <person name="Rast P."/>
            <person name="Oberbeckmann S."/>
            <person name="Bunk B."/>
            <person name="Jeske O."/>
            <person name="Meyerdierks A."/>
            <person name="Storesund J.E."/>
            <person name="Kallscheuer N."/>
            <person name="Luecker S."/>
            <person name="Lage O.M."/>
            <person name="Pohl T."/>
            <person name="Merkel B.J."/>
            <person name="Hornburger P."/>
            <person name="Mueller R.-W."/>
            <person name="Bruemmer F."/>
            <person name="Labrenz M."/>
            <person name="Spormann A.M."/>
            <person name="Op den Camp H."/>
            <person name="Overmann J."/>
            <person name="Amann R."/>
            <person name="Jetten M.S.M."/>
            <person name="Mascher T."/>
            <person name="Medema M.H."/>
            <person name="Devos D.P."/>
            <person name="Kaster A.-K."/>
            <person name="Ovreas L."/>
            <person name="Rohde M."/>
            <person name="Galperin M.Y."/>
            <person name="Jogler C."/>
        </authorList>
    </citation>
    <scope>NUCLEOTIDE SEQUENCE [LARGE SCALE GENOMIC DNA]</scope>
    <source>
        <strain evidence="4 5">Pla133</strain>
    </source>
</reference>
<keyword evidence="1 2" id="KW-0597">Phosphoprotein</keyword>
<evidence type="ECO:0000259" key="3">
    <source>
        <dbReference type="PROSITE" id="PS50110"/>
    </source>
</evidence>